<comment type="caution">
    <text evidence="1">The sequence shown here is derived from an EMBL/GenBank/DDBJ whole genome shotgun (WGS) entry which is preliminary data.</text>
</comment>
<keyword evidence="2" id="KW-1185">Reference proteome</keyword>
<reference evidence="1" key="2">
    <citation type="submission" date="2020-11" db="EMBL/GenBank/DDBJ databases">
        <authorList>
            <person name="McCartney M.A."/>
            <person name="Auch B."/>
            <person name="Kono T."/>
            <person name="Mallez S."/>
            <person name="Becker A."/>
            <person name="Gohl D.M."/>
            <person name="Silverstein K.A.T."/>
            <person name="Koren S."/>
            <person name="Bechman K.B."/>
            <person name="Herman A."/>
            <person name="Abrahante J.E."/>
            <person name="Garbe J."/>
        </authorList>
    </citation>
    <scope>NUCLEOTIDE SEQUENCE</scope>
    <source>
        <strain evidence="1">Duluth1</strain>
        <tissue evidence="1">Whole animal</tissue>
    </source>
</reference>
<accession>A0A9D4IT94</accession>
<dbReference type="AlphaFoldDB" id="A0A9D4IT94"/>
<dbReference type="Proteomes" id="UP000828390">
    <property type="component" value="Unassembled WGS sequence"/>
</dbReference>
<name>A0A9D4IT94_DREPO</name>
<reference evidence="1" key="1">
    <citation type="journal article" date="2019" name="bioRxiv">
        <title>The Genome of the Zebra Mussel, Dreissena polymorpha: A Resource for Invasive Species Research.</title>
        <authorList>
            <person name="McCartney M.A."/>
            <person name="Auch B."/>
            <person name="Kono T."/>
            <person name="Mallez S."/>
            <person name="Zhang Y."/>
            <person name="Obille A."/>
            <person name="Becker A."/>
            <person name="Abrahante J.E."/>
            <person name="Garbe J."/>
            <person name="Badalamenti J.P."/>
            <person name="Herman A."/>
            <person name="Mangelson H."/>
            <person name="Liachko I."/>
            <person name="Sullivan S."/>
            <person name="Sone E.D."/>
            <person name="Koren S."/>
            <person name="Silverstein K.A.T."/>
            <person name="Beckman K.B."/>
            <person name="Gohl D.M."/>
        </authorList>
    </citation>
    <scope>NUCLEOTIDE SEQUENCE</scope>
    <source>
        <strain evidence="1">Duluth1</strain>
        <tissue evidence="1">Whole animal</tissue>
    </source>
</reference>
<dbReference type="EMBL" id="JAIWYP010000008">
    <property type="protein sequence ID" value="KAH3783288.1"/>
    <property type="molecule type" value="Genomic_DNA"/>
</dbReference>
<proteinExistence type="predicted"/>
<protein>
    <submittedName>
        <fullName evidence="1">Uncharacterized protein</fullName>
    </submittedName>
</protein>
<sequence>MGSFGFAEETASRKDSIGIQGIRVRYPSSLRIDTLVPLRAQCIYTRELPGFHTSTSLVGWGTLEAFLKFPVPRPGFEPGTSGMVDRSVTTRPPHHLICILEIDLSKITVLR</sequence>
<gene>
    <name evidence="1" type="ORF">DPMN_161223</name>
</gene>
<evidence type="ECO:0000313" key="2">
    <source>
        <dbReference type="Proteomes" id="UP000828390"/>
    </source>
</evidence>
<organism evidence="1 2">
    <name type="scientific">Dreissena polymorpha</name>
    <name type="common">Zebra mussel</name>
    <name type="synonym">Mytilus polymorpha</name>
    <dbReference type="NCBI Taxonomy" id="45954"/>
    <lineage>
        <taxon>Eukaryota</taxon>
        <taxon>Metazoa</taxon>
        <taxon>Spiralia</taxon>
        <taxon>Lophotrochozoa</taxon>
        <taxon>Mollusca</taxon>
        <taxon>Bivalvia</taxon>
        <taxon>Autobranchia</taxon>
        <taxon>Heteroconchia</taxon>
        <taxon>Euheterodonta</taxon>
        <taxon>Imparidentia</taxon>
        <taxon>Neoheterodontei</taxon>
        <taxon>Myida</taxon>
        <taxon>Dreissenoidea</taxon>
        <taxon>Dreissenidae</taxon>
        <taxon>Dreissena</taxon>
    </lineage>
</organism>
<evidence type="ECO:0000313" key="1">
    <source>
        <dbReference type="EMBL" id="KAH3783288.1"/>
    </source>
</evidence>